<comment type="caution">
    <text evidence="15">The sequence shown here is derived from an EMBL/GenBank/DDBJ whole genome shotgun (WGS) entry which is preliminary data.</text>
</comment>
<keyword evidence="6" id="KW-0805">Transcription regulation</keyword>
<evidence type="ECO:0000256" key="10">
    <source>
        <dbReference type="ARBA" id="ARBA00023242"/>
    </source>
</evidence>
<evidence type="ECO:0000256" key="11">
    <source>
        <dbReference type="ARBA" id="ARBA00023306"/>
    </source>
</evidence>
<gene>
    <name evidence="15" type="ORF">Ocin01_19366</name>
</gene>
<reference evidence="15 16" key="1">
    <citation type="journal article" date="2016" name="Genome Biol. Evol.">
        <title>Gene Family Evolution Reflects Adaptation to Soil Environmental Stressors in the Genome of the Collembolan Orchesella cincta.</title>
        <authorList>
            <person name="Faddeeva-Vakhrusheva A."/>
            <person name="Derks M.F."/>
            <person name="Anvar S.Y."/>
            <person name="Agamennone V."/>
            <person name="Suring W."/>
            <person name="Smit S."/>
            <person name="van Straalen N.M."/>
            <person name="Roelofs D."/>
        </authorList>
    </citation>
    <scope>NUCLEOTIDE SEQUENCE [LARGE SCALE GENOMIC DNA]</scope>
    <source>
        <tissue evidence="15">Mixed pool</tissue>
    </source>
</reference>
<keyword evidence="16" id="KW-1185">Reference proteome</keyword>
<dbReference type="OrthoDB" id="6593860at2759"/>
<dbReference type="SMART" id="SM00980">
    <property type="entry name" value="THAP"/>
    <property type="match status" value="1"/>
</dbReference>
<dbReference type="SUPFAM" id="SSF57716">
    <property type="entry name" value="Glucocorticoid receptor-like (DNA-binding domain)"/>
    <property type="match status" value="1"/>
</dbReference>
<evidence type="ECO:0000256" key="13">
    <source>
        <dbReference type="SAM" id="MobiDB-lite"/>
    </source>
</evidence>
<keyword evidence="8 12" id="KW-0238">DNA-binding</keyword>
<keyword evidence="4 12" id="KW-0863">Zinc-finger</keyword>
<accession>A0A1D2M2X8</accession>
<feature type="compositionally biased region" description="Basic and acidic residues" evidence="13">
    <location>
        <begin position="110"/>
        <end position="122"/>
    </location>
</feature>
<proteinExistence type="inferred from homology"/>
<keyword evidence="10" id="KW-0539">Nucleus</keyword>
<comment type="similarity">
    <text evidence="2">Belongs to the THAP1 family.</text>
</comment>
<dbReference type="STRING" id="48709.A0A1D2M2X8"/>
<dbReference type="InterPro" id="IPR026516">
    <property type="entry name" value="THAP1/10"/>
</dbReference>
<evidence type="ECO:0000259" key="14">
    <source>
        <dbReference type="PROSITE" id="PS50950"/>
    </source>
</evidence>
<dbReference type="EMBL" id="LJIJ01005577">
    <property type="protein sequence ID" value="ODM87316.1"/>
    <property type="molecule type" value="Genomic_DNA"/>
</dbReference>
<dbReference type="PROSITE" id="PS50950">
    <property type="entry name" value="ZF_THAP"/>
    <property type="match status" value="1"/>
</dbReference>
<feature type="domain" description="THAP-type" evidence="14">
    <location>
        <begin position="1"/>
        <end position="99"/>
    </location>
</feature>
<dbReference type="Pfam" id="PF21787">
    <property type="entry name" value="TNP-like_RNaseH_N"/>
    <property type="match status" value="1"/>
</dbReference>
<dbReference type="AlphaFoldDB" id="A0A1D2M2X8"/>
<keyword evidence="5" id="KW-0862">Zinc</keyword>
<dbReference type="GO" id="GO:0008270">
    <property type="term" value="F:zinc ion binding"/>
    <property type="evidence" value="ECO:0007669"/>
    <property type="project" value="UniProtKB-KW"/>
</dbReference>
<evidence type="ECO:0000256" key="5">
    <source>
        <dbReference type="ARBA" id="ARBA00022833"/>
    </source>
</evidence>
<keyword evidence="7" id="KW-0175">Coiled coil</keyword>
<protein>
    <submittedName>
        <fullName evidence="15">Transposable element P transposase</fullName>
    </submittedName>
</protein>
<evidence type="ECO:0000256" key="3">
    <source>
        <dbReference type="ARBA" id="ARBA00022723"/>
    </source>
</evidence>
<evidence type="ECO:0000256" key="8">
    <source>
        <dbReference type="ARBA" id="ARBA00023125"/>
    </source>
</evidence>
<evidence type="ECO:0000256" key="2">
    <source>
        <dbReference type="ARBA" id="ARBA00006177"/>
    </source>
</evidence>
<dbReference type="PANTHER" id="PTHR46600:SF1">
    <property type="entry name" value="THAP DOMAIN-CONTAINING PROTEIN 1"/>
    <property type="match status" value="1"/>
</dbReference>
<keyword evidence="9" id="KW-0804">Transcription</keyword>
<dbReference type="InterPro" id="IPR006612">
    <property type="entry name" value="THAP_Znf"/>
</dbReference>
<dbReference type="Proteomes" id="UP000094527">
    <property type="component" value="Unassembled WGS sequence"/>
</dbReference>
<keyword evidence="11" id="KW-0131">Cell cycle</keyword>
<evidence type="ECO:0000313" key="15">
    <source>
        <dbReference type="EMBL" id="ODM87316.1"/>
    </source>
</evidence>
<evidence type="ECO:0000256" key="4">
    <source>
        <dbReference type="ARBA" id="ARBA00022771"/>
    </source>
</evidence>
<evidence type="ECO:0000256" key="9">
    <source>
        <dbReference type="ARBA" id="ARBA00023163"/>
    </source>
</evidence>
<dbReference type="GO" id="GO:0043565">
    <property type="term" value="F:sequence-specific DNA binding"/>
    <property type="evidence" value="ECO:0007669"/>
    <property type="project" value="InterPro"/>
</dbReference>
<sequence length="625" mass="71065">MPSCFVPGCTTGNGRGHHGPVHLFKFPRKATADTKMNWESNIPKREDRKWNFSSSQLCHLHFEDKFIEKTKRVMMGSVVMAEEPRKQWTLTTDAVPTIFSNRNVPKYFDKKVASRRPPKDRTTSPPIPDDVPVAITEVEVSTSASTSDEVACVNLHRALRQTPLPPNWILQNLENSVRICYVLEDKTCTGLTFHVEKFIEVFENQTYEVRIRGKAVTGQFENSMIKSTLDLQNMISQLTQMGLCPGAQNCNMFKKWPSAHKVLNVWYSEECEQSTLDNTPCLKCSELKSTLVKAAEYALKKKQNASADRMSIKLALKRKKNKASRLKTWRLHKKNSELKSLQKKFLKNSETHLEKGITELQNIPEPLKLAMITAVRNAKAKSKTGKRYAADWLMYALLLKVKSPKGYRHARDTNMIPLPSPAHLSRLIRGIPCQFGFSDFVFMALEKQYKHKLRRDRQFVLLFDEMKVKEAIAFDKTSMKFMGFIDYGEFSSDYKAKKGSKKEADHCLVFMARCVNSSMTQPIAAFATRGAAPGNVLAKMILSCIVRLEAVNCEVIGVTCDGATTNKSAWKFLGISGENGHVINKIVNPVMKIEMYIFFLNIPHIIKCIRNHLHKQGEAKVLQYL</sequence>
<dbReference type="InterPro" id="IPR048365">
    <property type="entry name" value="TNP-like_RNaseH_N"/>
</dbReference>
<dbReference type="GO" id="GO:0005654">
    <property type="term" value="C:nucleoplasm"/>
    <property type="evidence" value="ECO:0007669"/>
    <property type="project" value="UniProtKB-SubCell"/>
</dbReference>
<evidence type="ECO:0000313" key="16">
    <source>
        <dbReference type="Proteomes" id="UP000094527"/>
    </source>
</evidence>
<keyword evidence="3" id="KW-0479">Metal-binding</keyword>
<evidence type="ECO:0000256" key="7">
    <source>
        <dbReference type="ARBA" id="ARBA00023054"/>
    </source>
</evidence>
<comment type="subcellular location">
    <subcellularLocation>
        <location evidence="1">Nucleus</location>
        <location evidence="1">Nucleoplasm</location>
    </subcellularLocation>
</comment>
<evidence type="ECO:0000256" key="6">
    <source>
        <dbReference type="ARBA" id="ARBA00023015"/>
    </source>
</evidence>
<dbReference type="OMA" id="NWESNIP"/>
<name>A0A1D2M2X8_ORCCI</name>
<evidence type="ECO:0000256" key="12">
    <source>
        <dbReference type="PROSITE-ProRule" id="PRU00309"/>
    </source>
</evidence>
<feature type="region of interest" description="Disordered" evidence="13">
    <location>
        <begin position="110"/>
        <end position="130"/>
    </location>
</feature>
<dbReference type="Pfam" id="PF05485">
    <property type="entry name" value="THAP"/>
    <property type="match status" value="1"/>
</dbReference>
<organism evidence="15 16">
    <name type="scientific">Orchesella cincta</name>
    <name type="common">Springtail</name>
    <name type="synonym">Podura cincta</name>
    <dbReference type="NCBI Taxonomy" id="48709"/>
    <lineage>
        <taxon>Eukaryota</taxon>
        <taxon>Metazoa</taxon>
        <taxon>Ecdysozoa</taxon>
        <taxon>Arthropoda</taxon>
        <taxon>Hexapoda</taxon>
        <taxon>Collembola</taxon>
        <taxon>Entomobryomorpha</taxon>
        <taxon>Entomobryoidea</taxon>
        <taxon>Orchesellidae</taxon>
        <taxon>Orchesellinae</taxon>
        <taxon>Orchesella</taxon>
    </lineage>
</organism>
<evidence type="ECO:0000256" key="1">
    <source>
        <dbReference type="ARBA" id="ARBA00004642"/>
    </source>
</evidence>
<dbReference type="PANTHER" id="PTHR46600">
    <property type="entry name" value="THAP DOMAIN-CONTAINING"/>
    <property type="match status" value="1"/>
</dbReference>